<gene>
    <name evidence="6" type="ORF">LCB40_06250</name>
</gene>
<feature type="DNA-binding region" description="H-T-H motif" evidence="4">
    <location>
        <begin position="26"/>
        <end position="45"/>
    </location>
</feature>
<dbReference type="InterPro" id="IPR009057">
    <property type="entry name" value="Homeodomain-like_sf"/>
</dbReference>
<dbReference type="RefSeq" id="WP_212780435.1">
    <property type="nucleotide sequence ID" value="NZ_BMAY01000003.1"/>
</dbReference>
<sequence length="177" mass="20323">MKQSQPEKIIHTARQLFAKYGYAAVSTHQIAKVAKVSQSQIRYYFSTKSGLLSAVIDNYAQDFLPKLKLELHRAASKQEKIQAIVAIFINNLQADRDNFTLMYELVQMAFSQHQPEITEFLNQCTQIVNDEIFHEKVPAMAKQLTGSLMGTSAWLLTMPDWYNHLDWLTEVGAKYYS</sequence>
<dbReference type="InterPro" id="IPR001647">
    <property type="entry name" value="HTH_TetR"/>
</dbReference>
<dbReference type="PANTHER" id="PTHR47506:SF6">
    <property type="entry name" value="HTH-TYPE TRANSCRIPTIONAL REPRESSOR NEMR"/>
    <property type="match status" value="1"/>
</dbReference>
<dbReference type="EMBL" id="BMAY01000003">
    <property type="protein sequence ID" value="GFZ26745.1"/>
    <property type="molecule type" value="Genomic_DNA"/>
</dbReference>
<keyword evidence="2 4" id="KW-0238">DNA-binding</keyword>
<dbReference type="Gene3D" id="1.10.357.10">
    <property type="entry name" value="Tetracycline Repressor, domain 2"/>
    <property type="match status" value="1"/>
</dbReference>
<dbReference type="SUPFAM" id="SSF46689">
    <property type="entry name" value="Homeodomain-like"/>
    <property type="match status" value="1"/>
</dbReference>
<accession>A0A916VI04</accession>
<evidence type="ECO:0000256" key="2">
    <source>
        <dbReference type="ARBA" id="ARBA00023125"/>
    </source>
</evidence>
<evidence type="ECO:0000259" key="5">
    <source>
        <dbReference type="PROSITE" id="PS50977"/>
    </source>
</evidence>
<keyword evidence="1" id="KW-0805">Transcription regulation</keyword>
<dbReference type="GO" id="GO:0003677">
    <property type="term" value="F:DNA binding"/>
    <property type="evidence" value="ECO:0007669"/>
    <property type="project" value="UniProtKB-UniRule"/>
</dbReference>
<evidence type="ECO:0000313" key="6">
    <source>
        <dbReference type="EMBL" id="GFZ26745.1"/>
    </source>
</evidence>
<dbReference type="PROSITE" id="PS50977">
    <property type="entry name" value="HTH_TETR_2"/>
    <property type="match status" value="1"/>
</dbReference>
<dbReference type="PRINTS" id="PR00455">
    <property type="entry name" value="HTHTETR"/>
</dbReference>
<proteinExistence type="predicted"/>
<evidence type="ECO:0000256" key="4">
    <source>
        <dbReference type="PROSITE-ProRule" id="PRU00335"/>
    </source>
</evidence>
<reference evidence="6" key="1">
    <citation type="submission" date="2020-08" db="EMBL/GenBank/DDBJ databases">
        <title>Taxonomic study for Lactobacillus species isolated from hardwood bark.</title>
        <authorList>
            <person name="Tohno M."/>
            <person name="Tanizawa Y."/>
        </authorList>
    </citation>
    <scope>NUCLEOTIDE SEQUENCE</scope>
    <source>
        <strain evidence="6">B40</strain>
    </source>
</reference>
<dbReference type="Pfam" id="PF00440">
    <property type="entry name" value="TetR_N"/>
    <property type="match status" value="1"/>
</dbReference>
<evidence type="ECO:0000256" key="1">
    <source>
        <dbReference type="ARBA" id="ARBA00023015"/>
    </source>
</evidence>
<evidence type="ECO:0000256" key="3">
    <source>
        <dbReference type="ARBA" id="ARBA00023163"/>
    </source>
</evidence>
<keyword evidence="7" id="KW-1185">Reference proteome</keyword>
<comment type="caution">
    <text evidence="6">The sequence shown here is derived from an EMBL/GenBank/DDBJ whole genome shotgun (WGS) entry which is preliminary data.</text>
</comment>
<dbReference type="Proteomes" id="UP000677218">
    <property type="component" value="Unassembled WGS sequence"/>
</dbReference>
<feature type="domain" description="HTH tetR-type" evidence="5">
    <location>
        <begin position="3"/>
        <end position="63"/>
    </location>
</feature>
<organism evidence="6 7">
    <name type="scientific">Lactobacillus corticis</name>
    <dbReference type="NCBI Taxonomy" id="2201249"/>
    <lineage>
        <taxon>Bacteria</taxon>
        <taxon>Bacillati</taxon>
        <taxon>Bacillota</taxon>
        <taxon>Bacilli</taxon>
        <taxon>Lactobacillales</taxon>
        <taxon>Lactobacillaceae</taxon>
        <taxon>Lactobacillus</taxon>
    </lineage>
</organism>
<keyword evidence="3" id="KW-0804">Transcription</keyword>
<dbReference type="PANTHER" id="PTHR47506">
    <property type="entry name" value="TRANSCRIPTIONAL REGULATORY PROTEIN"/>
    <property type="match status" value="1"/>
</dbReference>
<evidence type="ECO:0000313" key="7">
    <source>
        <dbReference type="Proteomes" id="UP000677218"/>
    </source>
</evidence>
<dbReference type="AlphaFoldDB" id="A0A916VI04"/>
<name>A0A916VI04_9LACO</name>
<protein>
    <recommendedName>
        <fullName evidence="5">HTH tetR-type domain-containing protein</fullName>
    </recommendedName>
</protein>